<feature type="non-terminal residue" evidence="9">
    <location>
        <position position="337"/>
    </location>
</feature>
<dbReference type="Gene3D" id="3.90.70.10">
    <property type="entry name" value="Cysteine proteinases"/>
    <property type="match status" value="1"/>
</dbReference>
<dbReference type="GO" id="GO:0006508">
    <property type="term" value="P:proteolysis"/>
    <property type="evidence" value="ECO:0007669"/>
    <property type="project" value="UniProtKB-KW"/>
</dbReference>
<dbReference type="PANTHER" id="PTHR12411">
    <property type="entry name" value="CYSTEINE PROTEASE FAMILY C1-RELATED"/>
    <property type="match status" value="1"/>
</dbReference>
<keyword evidence="6" id="KW-1015">Disulfide bond</keyword>
<evidence type="ECO:0000259" key="8">
    <source>
        <dbReference type="SMART" id="SM00645"/>
    </source>
</evidence>
<feature type="domain" description="Peptidase C1A papain C-terminal" evidence="8">
    <location>
        <begin position="120"/>
        <end position="337"/>
    </location>
</feature>
<name>A0A131ZBC4_RHIAP</name>
<dbReference type="GO" id="GO:0004197">
    <property type="term" value="F:cysteine-type endopeptidase activity"/>
    <property type="evidence" value="ECO:0007669"/>
    <property type="project" value="InterPro"/>
</dbReference>
<dbReference type="Pfam" id="PF08127">
    <property type="entry name" value="Propeptide_C1"/>
    <property type="match status" value="1"/>
</dbReference>
<keyword evidence="7" id="KW-0812">Transmembrane</keyword>
<proteinExistence type="inferred from homology"/>
<feature type="non-terminal residue" evidence="9">
    <location>
        <position position="1"/>
    </location>
</feature>
<evidence type="ECO:0000256" key="5">
    <source>
        <dbReference type="ARBA" id="ARBA00022807"/>
    </source>
</evidence>
<evidence type="ECO:0000256" key="1">
    <source>
        <dbReference type="ARBA" id="ARBA00008455"/>
    </source>
</evidence>
<dbReference type="InterPro" id="IPR013128">
    <property type="entry name" value="Peptidase_C1A"/>
</dbReference>
<keyword evidence="5" id="KW-0788">Thiol protease</keyword>
<accession>A0A131ZBC4</accession>
<dbReference type="SUPFAM" id="SSF54001">
    <property type="entry name" value="Cysteine proteinases"/>
    <property type="match status" value="1"/>
</dbReference>
<organism evidence="9">
    <name type="scientific">Rhipicephalus appendiculatus</name>
    <name type="common">Brown ear tick</name>
    <dbReference type="NCBI Taxonomy" id="34631"/>
    <lineage>
        <taxon>Eukaryota</taxon>
        <taxon>Metazoa</taxon>
        <taxon>Ecdysozoa</taxon>
        <taxon>Arthropoda</taxon>
        <taxon>Chelicerata</taxon>
        <taxon>Arachnida</taxon>
        <taxon>Acari</taxon>
        <taxon>Parasitiformes</taxon>
        <taxon>Ixodida</taxon>
        <taxon>Ixodoidea</taxon>
        <taxon>Ixodidae</taxon>
        <taxon>Rhipicephalinae</taxon>
        <taxon>Rhipicephalus</taxon>
        <taxon>Rhipicephalus</taxon>
    </lineage>
</organism>
<evidence type="ECO:0000256" key="7">
    <source>
        <dbReference type="SAM" id="Phobius"/>
    </source>
</evidence>
<protein>
    <submittedName>
        <fullName evidence="9">Cathepsin B</fullName>
    </submittedName>
</protein>
<dbReference type="InterPro" id="IPR038765">
    <property type="entry name" value="Papain-like_cys_pep_sf"/>
</dbReference>
<keyword evidence="4" id="KW-0378">Hydrolase</keyword>
<evidence type="ECO:0000256" key="2">
    <source>
        <dbReference type="ARBA" id="ARBA00022670"/>
    </source>
</evidence>
<dbReference type="Pfam" id="PF00112">
    <property type="entry name" value="Peptidase_C1"/>
    <property type="match status" value="1"/>
</dbReference>
<evidence type="ECO:0000256" key="4">
    <source>
        <dbReference type="ARBA" id="ARBA00022801"/>
    </source>
</evidence>
<keyword evidence="7" id="KW-1133">Transmembrane helix</keyword>
<evidence type="ECO:0000313" key="9">
    <source>
        <dbReference type="EMBL" id="JAP88248.1"/>
    </source>
</evidence>
<reference evidence="9" key="1">
    <citation type="journal article" date="2016" name="Ticks Tick Borne Dis.">
        <title>De novo assembly and annotation of the salivary gland transcriptome of Rhipicephalus appendiculatus male and female ticks during blood feeding.</title>
        <authorList>
            <person name="de Castro M.H."/>
            <person name="de Klerk D."/>
            <person name="Pienaar R."/>
            <person name="Latif A.A."/>
            <person name="Rees D.J."/>
            <person name="Mans B.J."/>
        </authorList>
    </citation>
    <scope>NUCLEOTIDE SEQUENCE</scope>
    <source>
        <tissue evidence="9">Salivary glands</tissue>
    </source>
</reference>
<dbReference type="EMBL" id="GEDV01000309">
    <property type="protein sequence ID" value="JAP88248.1"/>
    <property type="molecule type" value="Transcribed_RNA"/>
</dbReference>
<dbReference type="SMART" id="SM00645">
    <property type="entry name" value="Pept_C1"/>
    <property type="match status" value="1"/>
</dbReference>
<comment type="similarity">
    <text evidence="1">Belongs to the peptidase C1 family.</text>
</comment>
<feature type="transmembrane region" description="Helical" evidence="7">
    <location>
        <begin position="32"/>
        <end position="54"/>
    </location>
</feature>
<evidence type="ECO:0000256" key="3">
    <source>
        <dbReference type="ARBA" id="ARBA00022729"/>
    </source>
</evidence>
<evidence type="ECO:0000256" key="6">
    <source>
        <dbReference type="ARBA" id="ARBA00023157"/>
    </source>
</evidence>
<sequence>PAKATNYPNALTIKKTKLSLPDLRASLVETEIYSGIMKVLVVWALFVVAVHGLVMVPPDMAPMSDEMINFINNLNTTWKAGRNSYKNVPKKCSTSLEGALPEDERFRLPLKDPEEIPSHLPEYFDIRETWSSWCQSVSVIYNQGGCHACWAVGTAGVISDRICIHTRGRLNNVFISALDLVACCSRCGNNSNGCNGGYPAEAWFFYLNAGIVTGGKYGTKVGCKPYTFPPTSGEFLGPTASDPLPAPACRRNCDNGDKSEYCTAKHYAQRVYGVPPDEEHIKYEIYVNGPVQAQFSIYSDFYSYESGVYIRRSNVRCTGHVVRILGWGTENGVPYWL</sequence>
<keyword evidence="7" id="KW-0472">Membrane</keyword>
<dbReference type="InterPro" id="IPR012599">
    <property type="entry name" value="Propeptide_C1A"/>
</dbReference>
<keyword evidence="3" id="KW-0732">Signal</keyword>
<keyword evidence="2" id="KW-0645">Protease</keyword>
<dbReference type="AlphaFoldDB" id="A0A131ZBC4"/>
<dbReference type="InterPro" id="IPR000668">
    <property type="entry name" value="Peptidase_C1A_C"/>
</dbReference>